<evidence type="ECO:0000313" key="3">
    <source>
        <dbReference type="EMBL" id="ETO27470.1"/>
    </source>
</evidence>
<keyword evidence="2" id="KW-0472">Membrane</keyword>
<dbReference type="Gene3D" id="1.10.238.10">
    <property type="entry name" value="EF-hand"/>
    <property type="match status" value="1"/>
</dbReference>
<keyword evidence="2" id="KW-0812">Transmembrane</keyword>
<keyword evidence="2" id="KW-1133">Transmembrane helix</keyword>
<feature type="transmembrane region" description="Helical" evidence="2">
    <location>
        <begin position="140"/>
        <end position="162"/>
    </location>
</feature>
<accession>X6NMJ0</accession>
<dbReference type="InterPro" id="IPR018247">
    <property type="entry name" value="EF_Hand_1_Ca_BS"/>
</dbReference>
<comment type="caution">
    <text evidence="3">The sequence shown here is derived from an EMBL/GenBank/DDBJ whole genome shotgun (WGS) entry which is preliminary data.</text>
</comment>
<dbReference type="SUPFAM" id="SSF47473">
    <property type="entry name" value="EF-hand"/>
    <property type="match status" value="1"/>
</dbReference>
<dbReference type="InterPro" id="IPR011992">
    <property type="entry name" value="EF-hand-dom_pair"/>
</dbReference>
<keyword evidence="4" id="KW-1185">Reference proteome</keyword>
<protein>
    <recommendedName>
        <fullName evidence="5">EF-hand domain-containing protein</fullName>
    </recommendedName>
</protein>
<evidence type="ECO:0000313" key="4">
    <source>
        <dbReference type="Proteomes" id="UP000023152"/>
    </source>
</evidence>
<sequence length="184" mass="20873">MSKEGLEQALESLGIKLVDEQTKVKVFDYFNFKEDTVEEVGSKAGCIDFFDFCSCLNALADESDRESASVLFLCHDHDHDGLLTIEDVIRLLLAQNLILATINGGFKPTSIIRYSKPTILNHAYALLQHDTTHSNAVTQFFFFFFFFLQPVSTVPTYVYSFVSLFRLSFDNFMAVRGISKSYSE</sequence>
<gene>
    <name evidence="3" type="ORF">RFI_09660</name>
</gene>
<reference evidence="3 4" key="1">
    <citation type="journal article" date="2013" name="Curr. Biol.">
        <title>The Genome of the Foraminiferan Reticulomyxa filosa.</title>
        <authorList>
            <person name="Glockner G."/>
            <person name="Hulsmann N."/>
            <person name="Schleicher M."/>
            <person name="Noegel A.A."/>
            <person name="Eichinger L."/>
            <person name="Gallinger C."/>
            <person name="Pawlowski J."/>
            <person name="Sierra R."/>
            <person name="Euteneuer U."/>
            <person name="Pillet L."/>
            <person name="Moustafa A."/>
            <person name="Platzer M."/>
            <person name="Groth M."/>
            <person name="Szafranski K."/>
            <person name="Schliwa M."/>
        </authorList>
    </citation>
    <scope>NUCLEOTIDE SEQUENCE [LARGE SCALE GENOMIC DNA]</scope>
</reference>
<dbReference type="Proteomes" id="UP000023152">
    <property type="component" value="Unassembled WGS sequence"/>
</dbReference>
<proteinExistence type="predicted"/>
<dbReference type="EMBL" id="ASPP01007237">
    <property type="protein sequence ID" value="ETO27470.1"/>
    <property type="molecule type" value="Genomic_DNA"/>
</dbReference>
<keyword evidence="1" id="KW-0106">Calcium</keyword>
<organism evidence="3 4">
    <name type="scientific">Reticulomyxa filosa</name>
    <dbReference type="NCBI Taxonomy" id="46433"/>
    <lineage>
        <taxon>Eukaryota</taxon>
        <taxon>Sar</taxon>
        <taxon>Rhizaria</taxon>
        <taxon>Retaria</taxon>
        <taxon>Foraminifera</taxon>
        <taxon>Monothalamids</taxon>
        <taxon>Reticulomyxidae</taxon>
        <taxon>Reticulomyxa</taxon>
    </lineage>
</organism>
<evidence type="ECO:0008006" key="5">
    <source>
        <dbReference type="Google" id="ProtNLM"/>
    </source>
</evidence>
<evidence type="ECO:0000256" key="2">
    <source>
        <dbReference type="SAM" id="Phobius"/>
    </source>
</evidence>
<evidence type="ECO:0000256" key="1">
    <source>
        <dbReference type="ARBA" id="ARBA00022837"/>
    </source>
</evidence>
<dbReference type="AlphaFoldDB" id="X6NMJ0"/>
<name>X6NMJ0_RETFI</name>
<dbReference type="PROSITE" id="PS00018">
    <property type="entry name" value="EF_HAND_1"/>
    <property type="match status" value="1"/>
</dbReference>